<comment type="caution">
    <text evidence="2">The sequence shown here is derived from an EMBL/GenBank/DDBJ whole genome shotgun (WGS) entry which is preliminary data.</text>
</comment>
<dbReference type="InterPro" id="IPR002347">
    <property type="entry name" value="SDR_fam"/>
</dbReference>
<dbReference type="InterPro" id="IPR036291">
    <property type="entry name" value="NAD(P)-bd_dom_sf"/>
</dbReference>
<accession>W9YEM6</accession>
<dbReference type="HOGENOM" id="CLU_044999_0_0_1"/>
<evidence type="ECO:0000313" key="3">
    <source>
        <dbReference type="Proteomes" id="UP000019484"/>
    </source>
</evidence>
<dbReference type="Proteomes" id="UP000019484">
    <property type="component" value="Unassembled WGS sequence"/>
</dbReference>
<dbReference type="SUPFAM" id="SSF51735">
    <property type="entry name" value="NAD(P)-binding Rossmann-fold domains"/>
    <property type="match status" value="1"/>
</dbReference>
<dbReference type="OrthoDB" id="2898509at2759"/>
<dbReference type="eggNOG" id="KOG1208">
    <property type="taxonomic scope" value="Eukaryota"/>
</dbReference>
<keyword evidence="1" id="KW-0560">Oxidoreductase</keyword>
<dbReference type="RefSeq" id="XP_007723722.1">
    <property type="nucleotide sequence ID" value="XM_007725532.1"/>
</dbReference>
<keyword evidence="3" id="KW-1185">Reference proteome</keyword>
<organism evidence="2 3">
    <name type="scientific">Capronia coronata CBS 617.96</name>
    <dbReference type="NCBI Taxonomy" id="1182541"/>
    <lineage>
        <taxon>Eukaryota</taxon>
        <taxon>Fungi</taxon>
        <taxon>Dikarya</taxon>
        <taxon>Ascomycota</taxon>
        <taxon>Pezizomycotina</taxon>
        <taxon>Eurotiomycetes</taxon>
        <taxon>Chaetothyriomycetidae</taxon>
        <taxon>Chaetothyriales</taxon>
        <taxon>Herpotrichiellaceae</taxon>
        <taxon>Capronia</taxon>
    </lineage>
</organism>
<name>W9YEM6_9EURO</name>
<gene>
    <name evidence="2" type="ORF">A1O1_04641</name>
</gene>
<dbReference type="Pfam" id="PF00106">
    <property type="entry name" value="adh_short"/>
    <property type="match status" value="1"/>
</dbReference>
<dbReference type="GeneID" id="19159521"/>
<dbReference type="AlphaFoldDB" id="W9YEM6"/>
<dbReference type="EMBL" id="AMWN01000004">
    <property type="protein sequence ID" value="EXJ87716.1"/>
    <property type="molecule type" value="Genomic_DNA"/>
</dbReference>
<evidence type="ECO:0000256" key="1">
    <source>
        <dbReference type="ARBA" id="ARBA00023002"/>
    </source>
</evidence>
<dbReference type="Gene3D" id="3.40.50.720">
    <property type="entry name" value="NAD(P)-binding Rossmann-like Domain"/>
    <property type="match status" value="1"/>
</dbReference>
<proteinExistence type="predicted"/>
<reference evidence="2 3" key="1">
    <citation type="submission" date="2013-03" db="EMBL/GenBank/DDBJ databases">
        <title>The Genome Sequence of Capronia coronata CBS 617.96.</title>
        <authorList>
            <consortium name="The Broad Institute Genomics Platform"/>
            <person name="Cuomo C."/>
            <person name="de Hoog S."/>
            <person name="Gorbushina A."/>
            <person name="Walker B."/>
            <person name="Young S.K."/>
            <person name="Zeng Q."/>
            <person name="Gargeya S."/>
            <person name="Fitzgerald M."/>
            <person name="Haas B."/>
            <person name="Abouelleil A."/>
            <person name="Allen A.W."/>
            <person name="Alvarado L."/>
            <person name="Arachchi H.M."/>
            <person name="Berlin A.M."/>
            <person name="Chapman S.B."/>
            <person name="Gainer-Dewar J."/>
            <person name="Goldberg J."/>
            <person name="Griggs A."/>
            <person name="Gujja S."/>
            <person name="Hansen M."/>
            <person name="Howarth C."/>
            <person name="Imamovic A."/>
            <person name="Ireland A."/>
            <person name="Larimer J."/>
            <person name="McCowan C."/>
            <person name="Murphy C."/>
            <person name="Pearson M."/>
            <person name="Poon T.W."/>
            <person name="Priest M."/>
            <person name="Roberts A."/>
            <person name="Saif S."/>
            <person name="Shea T."/>
            <person name="Sisk P."/>
            <person name="Sykes S."/>
            <person name="Wortman J."/>
            <person name="Nusbaum C."/>
            <person name="Birren B."/>
        </authorList>
    </citation>
    <scope>NUCLEOTIDE SEQUENCE [LARGE SCALE GENOMIC DNA]</scope>
    <source>
        <strain evidence="2 3">CBS 617.96</strain>
    </source>
</reference>
<dbReference type="PANTHER" id="PTHR47534">
    <property type="entry name" value="YALI0E05731P"/>
    <property type="match status" value="1"/>
</dbReference>
<dbReference type="STRING" id="1182541.W9YEM6"/>
<evidence type="ECO:0000313" key="2">
    <source>
        <dbReference type="EMBL" id="EXJ87716.1"/>
    </source>
</evidence>
<protein>
    <submittedName>
        <fullName evidence="2">Uncharacterized protein</fullName>
    </submittedName>
</protein>
<dbReference type="InterPro" id="IPR052228">
    <property type="entry name" value="Sec_Metab_Biosynth_Oxidored"/>
</dbReference>
<sequence>MVSYSDILVNNESLASSSGGGGGPVAVVVGGTSGIGLTTTQALLKHSSSPTIYLVGRDSRRIETLIAETFQPLNAAATLIPIVAGDLTLVRNAQKAADAIVQHATETQAGGDGRTPARIDLLVMTAGYLSMSSKPDWSPEGLERLMAIRFHARMAILLKLLPLLRRAPGPRVVNVLAAGEEGPLNLDDLAMTQPKTYGPLYAMAAAASMSTLFLEKVASLPENGNVVFLHTFPGMVPDTGLQIHHSFLLGLIYRFVKLISGLVMKTHTAQEAGERTLFVATSGRFRRVQSPEAAAGTLIQPGSNGVLGSGMFLVGEDSDAIPDGGNAELKKLREGDAATKVYEYALAELERIEKSTS</sequence>
<dbReference type="PANTHER" id="PTHR47534:SF3">
    <property type="entry name" value="ALCOHOL DEHYDROGENASE-LIKE C-TERMINAL DOMAIN-CONTAINING PROTEIN"/>
    <property type="match status" value="1"/>
</dbReference>
<dbReference type="GO" id="GO:0016491">
    <property type="term" value="F:oxidoreductase activity"/>
    <property type="evidence" value="ECO:0007669"/>
    <property type="project" value="UniProtKB-KW"/>
</dbReference>